<comment type="caution">
    <text evidence="1">The sequence shown here is derived from an EMBL/GenBank/DDBJ whole genome shotgun (WGS) entry which is preliminary data.</text>
</comment>
<evidence type="ECO:0000313" key="1">
    <source>
        <dbReference type="EMBL" id="MRU23487.1"/>
    </source>
</evidence>
<dbReference type="AlphaFoldDB" id="A0A9Q4QSH6"/>
<dbReference type="RefSeq" id="WP_076613214.1">
    <property type="nucleotide sequence ID" value="NZ_CP052855.1"/>
</dbReference>
<dbReference type="EMBL" id="VDCJ01000340">
    <property type="protein sequence ID" value="MRU23487.1"/>
    <property type="molecule type" value="Genomic_DNA"/>
</dbReference>
<reference evidence="1" key="1">
    <citation type="submission" date="2019-05" db="EMBL/GenBank/DDBJ databases">
        <authorList>
            <person name="Castillo A."/>
            <person name="Giampetruzzi A."/>
            <person name="Landa B."/>
            <person name="Saponari M."/>
            <person name="Almeida R.P.P."/>
            <person name="Moralejo E."/>
            <person name="Marco-Noales E."/>
            <person name="Velasco-Amo M.P."/>
            <person name="Roman-Ecija M."/>
            <person name="Navarro I."/>
            <person name="Monterde A."/>
            <person name="Barbe S."/>
        </authorList>
    </citation>
    <scope>NUCLEOTIDE SEQUENCE</scope>
    <source>
        <strain evidence="1">XYL1981</strain>
    </source>
</reference>
<proteinExistence type="predicted"/>
<accession>A0A9Q4QSH6</accession>
<name>A0A9Q4QSH6_XYLFS</name>
<dbReference type="Proteomes" id="UP000474061">
    <property type="component" value="Unassembled WGS sequence"/>
</dbReference>
<organism evidence="1 2">
    <name type="scientific">Xylella fastidiosa subsp. multiplex</name>
    <dbReference type="NCBI Taxonomy" id="644357"/>
    <lineage>
        <taxon>Bacteria</taxon>
        <taxon>Pseudomonadati</taxon>
        <taxon>Pseudomonadota</taxon>
        <taxon>Gammaproteobacteria</taxon>
        <taxon>Lysobacterales</taxon>
        <taxon>Lysobacteraceae</taxon>
        <taxon>Xylella</taxon>
    </lineage>
</organism>
<reference evidence="1" key="2">
    <citation type="journal article" date="2020" name="Appl. Environ. Microbiol.">
        <title>Multiple intercontinental introductions associated with the emergence of a plant pathogen in Europe.</title>
        <authorList>
            <person name="Landa B.B."/>
            <person name="Castillo A.I."/>
            <person name="Giampetruzzi A."/>
            <person name="Kahn A."/>
            <person name="Roman-Ecija M."/>
            <person name="Velasco-Amo M.P."/>
            <person name="Navas-Cortes J.A."/>
            <person name="Marco-Noales E."/>
            <person name="Barbe S."/>
            <person name="Moralejo E."/>
            <person name="Coletta-Filho H.D."/>
            <person name="Saldarelli P."/>
            <person name="Saponari M."/>
            <person name="Almeida R.P.P."/>
        </authorList>
    </citation>
    <scope>NUCLEOTIDE SEQUENCE</scope>
    <source>
        <strain evidence="1">XYL1981</strain>
    </source>
</reference>
<gene>
    <name evidence="1" type="ORF">FG476_05210</name>
</gene>
<evidence type="ECO:0000313" key="2">
    <source>
        <dbReference type="Proteomes" id="UP000474061"/>
    </source>
</evidence>
<protein>
    <submittedName>
        <fullName evidence="1">Uncharacterized protein</fullName>
    </submittedName>
</protein>
<sequence length="73" mass="8151">MIDPSLLPAWWKEAFYVCLAMATGTLSYLMRALDAKERLAVSRVLIEAGGLHIVRKPAVQRYDAVRLFLSCPG</sequence>